<sequence>VVIYVEGVDEVIEHGLKSGKPTSAPCLSMNASVLWNVTCFFPSYVGNEYFSEGIVYALAETSMRVRCSIPAGAAVTASSGGLQFNLNLQIEKSVMALSFRSRPDTGKGKIVACS</sequence>
<dbReference type="AlphaFoldDB" id="A0A812WMK8"/>
<organism evidence="1 2">
    <name type="scientific">Symbiodinium pilosum</name>
    <name type="common">Dinoflagellate</name>
    <dbReference type="NCBI Taxonomy" id="2952"/>
    <lineage>
        <taxon>Eukaryota</taxon>
        <taxon>Sar</taxon>
        <taxon>Alveolata</taxon>
        <taxon>Dinophyceae</taxon>
        <taxon>Suessiales</taxon>
        <taxon>Symbiodiniaceae</taxon>
        <taxon>Symbiodinium</taxon>
    </lineage>
</organism>
<dbReference type="Proteomes" id="UP000649617">
    <property type="component" value="Unassembled WGS sequence"/>
</dbReference>
<dbReference type="EMBL" id="CAJNIZ010044325">
    <property type="protein sequence ID" value="CAE7685165.1"/>
    <property type="molecule type" value="Genomic_DNA"/>
</dbReference>
<name>A0A812WMK8_SYMPI</name>
<evidence type="ECO:0000313" key="2">
    <source>
        <dbReference type="Proteomes" id="UP000649617"/>
    </source>
</evidence>
<evidence type="ECO:0000313" key="1">
    <source>
        <dbReference type="EMBL" id="CAE7685165.1"/>
    </source>
</evidence>
<feature type="non-terminal residue" evidence="1">
    <location>
        <position position="1"/>
    </location>
</feature>
<feature type="non-terminal residue" evidence="1">
    <location>
        <position position="114"/>
    </location>
</feature>
<protein>
    <submittedName>
        <fullName evidence="1">Uncharacterized protein</fullName>
    </submittedName>
</protein>
<gene>
    <name evidence="1" type="ORF">SPIL2461_LOCUS19151</name>
</gene>
<comment type="caution">
    <text evidence="1">The sequence shown here is derived from an EMBL/GenBank/DDBJ whole genome shotgun (WGS) entry which is preliminary data.</text>
</comment>
<accession>A0A812WMK8</accession>
<proteinExistence type="predicted"/>
<reference evidence="1" key="1">
    <citation type="submission" date="2021-02" db="EMBL/GenBank/DDBJ databases">
        <authorList>
            <person name="Dougan E. K."/>
            <person name="Rhodes N."/>
            <person name="Thang M."/>
            <person name="Chan C."/>
        </authorList>
    </citation>
    <scope>NUCLEOTIDE SEQUENCE</scope>
</reference>
<keyword evidence="2" id="KW-1185">Reference proteome</keyword>